<feature type="transmembrane region" description="Helical" evidence="4">
    <location>
        <begin position="260"/>
        <end position="281"/>
    </location>
</feature>
<feature type="transmembrane region" description="Helical" evidence="4">
    <location>
        <begin position="228"/>
        <end position="248"/>
    </location>
</feature>
<dbReference type="InterPro" id="IPR011701">
    <property type="entry name" value="MFS"/>
</dbReference>
<feature type="transmembrane region" description="Helical" evidence="4">
    <location>
        <begin position="317"/>
        <end position="339"/>
    </location>
</feature>
<keyword evidence="2 4" id="KW-1133">Transmembrane helix</keyword>
<dbReference type="GO" id="GO:0022857">
    <property type="term" value="F:transmembrane transporter activity"/>
    <property type="evidence" value="ECO:0007669"/>
    <property type="project" value="InterPro"/>
</dbReference>
<keyword evidence="3 4" id="KW-0472">Membrane</keyword>
<dbReference type="AlphaFoldDB" id="A0A250J601"/>
<keyword evidence="1 4" id="KW-0812">Transmembrane</keyword>
<dbReference type="InterPro" id="IPR053160">
    <property type="entry name" value="MFS_DHA3_Transporter"/>
</dbReference>
<feature type="transmembrane region" description="Helical" evidence="4">
    <location>
        <begin position="351"/>
        <end position="372"/>
    </location>
</feature>
<feature type="transmembrane region" description="Helical" evidence="4">
    <location>
        <begin position="149"/>
        <end position="167"/>
    </location>
</feature>
<feature type="transmembrane region" description="Helical" evidence="4">
    <location>
        <begin position="378"/>
        <end position="400"/>
    </location>
</feature>
<name>A0A250J601_9BACT</name>
<feature type="transmembrane region" description="Helical" evidence="4">
    <location>
        <begin position="82"/>
        <end position="102"/>
    </location>
</feature>
<evidence type="ECO:0000313" key="5">
    <source>
        <dbReference type="EMBL" id="ATB38927.1"/>
    </source>
</evidence>
<feature type="transmembrane region" description="Helical" evidence="4">
    <location>
        <begin position="21"/>
        <end position="44"/>
    </location>
</feature>
<dbReference type="SUPFAM" id="SSF103473">
    <property type="entry name" value="MFS general substrate transporter"/>
    <property type="match status" value="1"/>
</dbReference>
<evidence type="ECO:0000256" key="1">
    <source>
        <dbReference type="ARBA" id="ARBA00022692"/>
    </source>
</evidence>
<dbReference type="KEGG" id="cfus:CYFUS_004364"/>
<reference evidence="5 6" key="1">
    <citation type="submission" date="2017-06" db="EMBL/GenBank/DDBJ databases">
        <title>Sequencing and comparative analysis of myxobacterial genomes.</title>
        <authorList>
            <person name="Rupp O."/>
            <person name="Goesmann A."/>
            <person name="Sogaard-Andersen L."/>
        </authorList>
    </citation>
    <scope>NUCLEOTIDE SEQUENCE [LARGE SCALE GENOMIC DNA]</scope>
    <source>
        <strain evidence="5 6">DSM 52655</strain>
    </source>
</reference>
<gene>
    <name evidence="5" type="ORF">CYFUS_004364</name>
</gene>
<evidence type="ECO:0000256" key="2">
    <source>
        <dbReference type="ARBA" id="ARBA00022989"/>
    </source>
</evidence>
<evidence type="ECO:0000313" key="6">
    <source>
        <dbReference type="Proteomes" id="UP000217257"/>
    </source>
</evidence>
<dbReference type="Gene3D" id="1.20.1250.20">
    <property type="entry name" value="MFS general substrate transporter like domains"/>
    <property type="match status" value="1"/>
</dbReference>
<sequence>MSQSAEGRVVESERLFNRRITAYYVYFVASQTAFDRGIFVLFLLSKQFSGEQIGLLQASLFWATVASEVPTGIIGDKYGKKLSVGIGLGLFISYCASVILFSGFAPFLLLYCVYGVAKSFISGSDRALLFDYLKAHGREEDFLRIDSRARALGAFAMAIAIVAGGYLQRVSWSLVYIAYGLAFVVSLVAWSRMRDVESEVGSDTSQGARTGILQQIGQFFFQQPGKGLTMLIVASALLVGALTPYYIFSQAIFKAYGLEPYQIGTVIAVAEVLAAGSYLLAERVSRLLSLEHALYLAAALAAGLLVLNGVHELRLMVVAFLSVTALGPLCEVLVGNYLIGKVPGPIRASAMSIVSFVESMVISVGYLGYGYALELIDIRQFVVASALLPCMAAGCAFVYFRRARSALA</sequence>
<feature type="transmembrane region" description="Helical" evidence="4">
    <location>
        <begin position="56"/>
        <end position="75"/>
    </location>
</feature>
<accession>A0A250J601</accession>
<feature type="transmembrane region" description="Helical" evidence="4">
    <location>
        <begin position="108"/>
        <end position="128"/>
    </location>
</feature>
<feature type="transmembrane region" description="Helical" evidence="4">
    <location>
        <begin position="293"/>
        <end position="311"/>
    </location>
</feature>
<evidence type="ECO:0000256" key="3">
    <source>
        <dbReference type="ARBA" id="ARBA00023136"/>
    </source>
</evidence>
<evidence type="ECO:0000256" key="4">
    <source>
        <dbReference type="SAM" id="Phobius"/>
    </source>
</evidence>
<dbReference type="PANTHER" id="PTHR23530">
    <property type="entry name" value="TRANSPORT PROTEIN-RELATED"/>
    <property type="match status" value="1"/>
</dbReference>
<dbReference type="PANTHER" id="PTHR23530:SF1">
    <property type="entry name" value="PERMEASE, MAJOR FACILITATOR SUPERFAMILY-RELATED"/>
    <property type="match status" value="1"/>
</dbReference>
<dbReference type="Proteomes" id="UP000217257">
    <property type="component" value="Chromosome"/>
</dbReference>
<dbReference type="Pfam" id="PF07690">
    <property type="entry name" value="MFS_1"/>
    <property type="match status" value="1"/>
</dbReference>
<organism evidence="5 6">
    <name type="scientific">Cystobacter fuscus</name>
    <dbReference type="NCBI Taxonomy" id="43"/>
    <lineage>
        <taxon>Bacteria</taxon>
        <taxon>Pseudomonadati</taxon>
        <taxon>Myxococcota</taxon>
        <taxon>Myxococcia</taxon>
        <taxon>Myxococcales</taxon>
        <taxon>Cystobacterineae</taxon>
        <taxon>Archangiaceae</taxon>
        <taxon>Cystobacter</taxon>
    </lineage>
</organism>
<feature type="transmembrane region" description="Helical" evidence="4">
    <location>
        <begin position="173"/>
        <end position="190"/>
    </location>
</feature>
<dbReference type="EMBL" id="CP022098">
    <property type="protein sequence ID" value="ATB38927.1"/>
    <property type="molecule type" value="Genomic_DNA"/>
</dbReference>
<dbReference type="InterPro" id="IPR036259">
    <property type="entry name" value="MFS_trans_sf"/>
</dbReference>
<dbReference type="RefSeq" id="WP_095987027.1">
    <property type="nucleotide sequence ID" value="NZ_CP022098.1"/>
</dbReference>
<protein>
    <submittedName>
        <fullName evidence="5">MFS transporter</fullName>
    </submittedName>
</protein>
<proteinExistence type="predicted"/>